<dbReference type="GO" id="GO:0005886">
    <property type="term" value="C:plasma membrane"/>
    <property type="evidence" value="ECO:0007669"/>
    <property type="project" value="UniProtKB-SubCell"/>
</dbReference>
<accession>A0A6J4VCG4</accession>
<evidence type="ECO:0000256" key="2">
    <source>
        <dbReference type="ARBA" id="ARBA00022448"/>
    </source>
</evidence>
<keyword evidence="6 7" id="KW-0472">Membrane</keyword>
<feature type="transmembrane region" description="Helical" evidence="7">
    <location>
        <begin position="244"/>
        <end position="269"/>
    </location>
</feature>
<dbReference type="PANTHER" id="PTHR30465">
    <property type="entry name" value="INNER MEMBRANE ABC TRANSPORTER"/>
    <property type="match status" value="1"/>
</dbReference>
<dbReference type="InterPro" id="IPR045621">
    <property type="entry name" value="BPD_transp_1_N"/>
</dbReference>
<feature type="domain" description="ABC transmembrane type-1" evidence="8">
    <location>
        <begin position="96"/>
        <end position="308"/>
    </location>
</feature>
<dbReference type="AlphaFoldDB" id="A0A6J4VCG4"/>
<feature type="transmembrane region" description="Helical" evidence="7">
    <location>
        <begin position="12"/>
        <end position="30"/>
    </location>
</feature>
<comment type="subcellular location">
    <subcellularLocation>
        <location evidence="1 7">Cell membrane</location>
        <topology evidence="1 7">Multi-pass membrane protein</topology>
    </subcellularLocation>
</comment>
<reference evidence="9" key="1">
    <citation type="submission" date="2020-02" db="EMBL/GenBank/DDBJ databases">
        <authorList>
            <person name="Meier V. D."/>
        </authorList>
    </citation>
    <scope>NUCLEOTIDE SEQUENCE</scope>
    <source>
        <strain evidence="9">AVDCRST_MAG33</strain>
    </source>
</reference>
<comment type="similarity">
    <text evidence="7">Belongs to the binding-protein-dependent transport system permease family.</text>
</comment>
<evidence type="ECO:0000259" key="8">
    <source>
        <dbReference type="PROSITE" id="PS50928"/>
    </source>
</evidence>
<keyword evidence="4 7" id="KW-0812">Transmembrane</keyword>
<dbReference type="Gene3D" id="1.10.3720.10">
    <property type="entry name" value="MetI-like"/>
    <property type="match status" value="1"/>
</dbReference>
<proteinExistence type="inferred from homology"/>
<dbReference type="PROSITE" id="PS50928">
    <property type="entry name" value="ABC_TM1"/>
    <property type="match status" value="1"/>
</dbReference>
<dbReference type="Pfam" id="PF19300">
    <property type="entry name" value="BPD_transp_1_N"/>
    <property type="match status" value="1"/>
</dbReference>
<evidence type="ECO:0000256" key="5">
    <source>
        <dbReference type="ARBA" id="ARBA00022989"/>
    </source>
</evidence>
<evidence type="ECO:0000256" key="7">
    <source>
        <dbReference type="RuleBase" id="RU363032"/>
    </source>
</evidence>
<dbReference type="InterPro" id="IPR035906">
    <property type="entry name" value="MetI-like_sf"/>
</dbReference>
<name>A0A6J4VCG4_9BACT</name>
<evidence type="ECO:0000256" key="4">
    <source>
        <dbReference type="ARBA" id="ARBA00022692"/>
    </source>
</evidence>
<dbReference type="SUPFAM" id="SSF161098">
    <property type="entry name" value="MetI-like"/>
    <property type="match status" value="1"/>
</dbReference>
<sequence>MTRYITRRLIQMVPLLLGISFLVFAMINLVPGSPLDRYQNTPGVRRADLERISASLGLDDPWYIRYFTWLGNAVRGDFGFSFTNFSPVSGLLADTVPNTLLLAGSAILFSLILAIPLGVISAVKRGSLFDNVVTVLSTAFYSIPSLWLGLMFIIIFAVQFQRWDLPSLPVSGDRTLRGESGILDRAQHLILPMLTLSLVQLALWTRYIRSEMLEVIRLDFVRTAQSKGLRDRVVLMRHAFRNAVLPLITLVGLNIPDLFAGAVIVENVFGWNGVGRLTVNALQSNNYSVAMAAVMMLAILTVLGNLIADILYAVFDPRVRFD</sequence>
<dbReference type="GO" id="GO:0055085">
    <property type="term" value="P:transmembrane transport"/>
    <property type="evidence" value="ECO:0007669"/>
    <property type="project" value="InterPro"/>
</dbReference>
<gene>
    <name evidence="9" type="ORF">AVDCRST_MAG33-2592</name>
</gene>
<dbReference type="Pfam" id="PF00528">
    <property type="entry name" value="BPD_transp_1"/>
    <property type="match status" value="1"/>
</dbReference>
<feature type="transmembrane region" description="Helical" evidence="7">
    <location>
        <begin position="132"/>
        <end position="158"/>
    </location>
</feature>
<keyword evidence="3" id="KW-1003">Cell membrane</keyword>
<dbReference type="CDD" id="cd06261">
    <property type="entry name" value="TM_PBP2"/>
    <property type="match status" value="1"/>
</dbReference>
<evidence type="ECO:0000256" key="6">
    <source>
        <dbReference type="ARBA" id="ARBA00023136"/>
    </source>
</evidence>
<feature type="transmembrane region" description="Helical" evidence="7">
    <location>
        <begin position="289"/>
        <end position="315"/>
    </location>
</feature>
<keyword evidence="2 7" id="KW-0813">Transport</keyword>
<dbReference type="EMBL" id="CADCWK010000304">
    <property type="protein sequence ID" value="CAA9571658.1"/>
    <property type="molecule type" value="Genomic_DNA"/>
</dbReference>
<protein>
    <submittedName>
        <fullName evidence="9">ABC transporter, permease protein 1 (Cluster 5, nickel/peptides/opines)</fullName>
    </submittedName>
</protein>
<evidence type="ECO:0000256" key="3">
    <source>
        <dbReference type="ARBA" id="ARBA00022475"/>
    </source>
</evidence>
<dbReference type="PANTHER" id="PTHR30465:SF0">
    <property type="entry name" value="OLIGOPEPTIDE TRANSPORT SYSTEM PERMEASE PROTEIN APPB"/>
    <property type="match status" value="1"/>
</dbReference>
<evidence type="ECO:0000256" key="1">
    <source>
        <dbReference type="ARBA" id="ARBA00004651"/>
    </source>
</evidence>
<evidence type="ECO:0000313" key="9">
    <source>
        <dbReference type="EMBL" id="CAA9571658.1"/>
    </source>
</evidence>
<organism evidence="9">
    <name type="scientific">uncultured Thermomicrobiales bacterium</name>
    <dbReference type="NCBI Taxonomy" id="1645740"/>
    <lineage>
        <taxon>Bacteria</taxon>
        <taxon>Pseudomonadati</taxon>
        <taxon>Thermomicrobiota</taxon>
        <taxon>Thermomicrobia</taxon>
        <taxon>Thermomicrobiales</taxon>
        <taxon>environmental samples</taxon>
    </lineage>
</organism>
<dbReference type="InterPro" id="IPR000515">
    <property type="entry name" value="MetI-like"/>
</dbReference>
<feature type="transmembrane region" description="Helical" evidence="7">
    <location>
        <begin position="189"/>
        <end position="208"/>
    </location>
</feature>
<keyword evidence="5 7" id="KW-1133">Transmembrane helix</keyword>
<feature type="transmembrane region" description="Helical" evidence="7">
    <location>
        <begin position="100"/>
        <end position="120"/>
    </location>
</feature>